<organism evidence="1 2">
    <name type="scientific">Musa acuminata subsp. malaccensis</name>
    <name type="common">Wild banana</name>
    <name type="synonym">Musa malaccensis</name>
    <dbReference type="NCBI Taxonomy" id="214687"/>
    <lineage>
        <taxon>Eukaryota</taxon>
        <taxon>Viridiplantae</taxon>
        <taxon>Streptophyta</taxon>
        <taxon>Embryophyta</taxon>
        <taxon>Tracheophyta</taxon>
        <taxon>Spermatophyta</taxon>
        <taxon>Magnoliopsida</taxon>
        <taxon>Liliopsida</taxon>
        <taxon>Zingiberales</taxon>
        <taxon>Musaceae</taxon>
        <taxon>Musa</taxon>
    </lineage>
</organism>
<dbReference type="InParanoid" id="A0A804IPE4"/>
<accession>A0A804IPE4</accession>
<dbReference type="EnsemblPlants" id="Ma04_t13560.1">
    <property type="protein sequence ID" value="Ma04_p13560.1"/>
    <property type="gene ID" value="Ma04_g13560"/>
</dbReference>
<reference evidence="1" key="1">
    <citation type="submission" date="2021-05" db="UniProtKB">
        <authorList>
            <consortium name="EnsemblPlants"/>
        </authorList>
    </citation>
    <scope>IDENTIFICATION</scope>
    <source>
        <strain evidence="1">subsp. malaccensis</strain>
    </source>
</reference>
<proteinExistence type="predicted"/>
<evidence type="ECO:0000313" key="2">
    <source>
        <dbReference type="Proteomes" id="UP000012960"/>
    </source>
</evidence>
<dbReference type="AlphaFoldDB" id="A0A804IPE4"/>
<keyword evidence="2" id="KW-1185">Reference proteome</keyword>
<protein>
    <submittedName>
        <fullName evidence="1">Uncharacterized protein</fullName>
    </submittedName>
</protein>
<name>A0A804IPE4_MUSAM</name>
<evidence type="ECO:0000313" key="1">
    <source>
        <dbReference type="EnsemblPlants" id="Ma04_p13560.1"/>
    </source>
</evidence>
<dbReference type="Gramene" id="Ma04_t13560.1">
    <property type="protein sequence ID" value="Ma04_p13560.1"/>
    <property type="gene ID" value="Ma04_g13560"/>
</dbReference>
<dbReference type="Proteomes" id="UP000012960">
    <property type="component" value="Unplaced"/>
</dbReference>
<sequence>MHVLVQINYRNDIRITLD</sequence>